<dbReference type="InterPro" id="IPR036621">
    <property type="entry name" value="Anticodon-bd_dom_sf"/>
</dbReference>
<comment type="catalytic activity">
    <reaction evidence="9 10">
        <text>tRNA(His) + L-histidine + ATP = L-histidyl-tRNA(His) + AMP + diphosphate + H(+)</text>
        <dbReference type="Rhea" id="RHEA:17313"/>
        <dbReference type="Rhea" id="RHEA-COMP:9665"/>
        <dbReference type="Rhea" id="RHEA-COMP:9689"/>
        <dbReference type="ChEBI" id="CHEBI:15378"/>
        <dbReference type="ChEBI" id="CHEBI:30616"/>
        <dbReference type="ChEBI" id="CHEBI:33019"/>
        <dbReference type="ChEBI" id="CHEBI:57595"/>
        <dbReference type="ChEBI" id="CHEBI:78442"/>
        <dbReference type="ChEBI" id="CHEBI:78527"/>
        <dbReference type="ChEBI" id="CHEBI:456215"/>
        <dbReference type="EC" id="6.1.1.21"/>
    </reaction>
</comment>
<gene>
    <name evidence="10 13" type="primary">hisS</name>
    <name evidence="13" type="ORF">OS129_02205</name>
</gene>
<comment type="similarity">
    <text evidence="1 10">Belongs to the class-II aminoacyl-tRNA synthetase family.</text>
</comment>
<dbReference type="GO" id="GO:0005524">
    <property type="term" value="F:ATP binding"/>
    <property type="evidence" value="ECO:0007669"/>
    <property type="project" value="UniProtKB-UniRule"/>
</dbReference>
<dbReference type="InterPro" id="IPR015807">
    <property type="entry name" value="His-tRNA-ligase"/>
</dbReference>
<dbReference type="InterPro" id="IPR045864">
    <property type="entry name" value="aa-tRNA-synth_II/BPL/LPL"/>
</dbReference>
<feature type="binding site" evidence="11">
    <location>
        <begin position="266"/>
        <end position="267"/>
    </location>
    <ligand>
        <name>L-histidine</name>
        <dbReference type="ChEBI" id="CHEBI:57595"/>
    </ligand>
</feature>
<dbReference type="GO" id="GO:0005737">
    <property type="term" value="C:cytoplasm"/>
    <property type="evidence" value="ECO:0007669"/>
    <property type="project" value="UniProtKB-SubCell"/>
</dbReference>
<evidence type="ECO:0000256" key="8">
    <source>
        <dbReference type="ARBA" id="ARBA00023146"/>
    </source>
</evidence>
<dbReference type="InterPro" id="IPR004516">
    <property type="entry name" value="HisRS/HisZ"/>
</dbReference>
<comment type="subcellular location">
    <subcellularLocation>
        <location evidence="10">Cytoplasm</location>
    </subcellularLocation>
</comment>
<keyword evidence="5 10" id="KW-0547">Nucleotide-binding</keyword>
<evidence type="ECO:0000256" key="5">
    <source>
        <dbReference type="ARBA" id="ARBA00022741"/>
    </source>
</evidence>
<dbReference type="GO" id="GO:0004821">
    <property type="term" value="F:histidine-tRNA ligase activity"/>
    <property type="evidence" value="ECO:0007669"/>
    <property type="project" value="UniProtKB-UniRule"/>
</dbReference>
<keyword evidence="4 10" id="KW-0436">Ligase</keyword>
<dbReference type="EMBL" id="JAPMKU010000001">
    <property type="protein sequence ID" value="MCX7467693.1"/>
    <property type="molecule type" value="Genomic_DNA"/>
</dbReference>
<organism evidence="13 14">
    <name type="scientific">Corynebacterium pygosceleis</name>
    <dbReference type="NCBI Taxonomy" id="2800406"/>
    <lineage>
        <taxon>Bacteria</taxon>
        <taxon>Bacillati</taxon>
        <taxon>Actinomycetota</taxon>
        <taxon>Actinomycetes</taxon>
        <taxon>Mycobacteriales</taxon>
        <taxon>Corynebacteriaceae</taxon>
        <taxon>Corynebacterium</taxon>
    </lineage>
</organism>
<dbReference type="Pfam" id="PF13393">
    <property type="entry name" value="tRNA-synt_His"/>
    <property type="match status" value="1"/>
</dbReference>
<reference evidence="13" key="1">
    <citation type="submission" date="2022-11" db="EMBL/GenBank/DDBJ databases">
        <title>Corynebacterium sp. isolated from Penguins.</title>
        <authorList>
            <person name="Sedlar K."/>
            <person name="Svec P."/>
        </authorList>
    </citation>
    <scope>NUCLEOTIDE SEQUENCE</scope>
    <source>
        <strain evidence="13">P7374</strain>
    </source>
</reference>
<dbReference type="PANTHER" id="PTHR43707">
    <property type="entry name" value="HISTIDYL-TRNA SYNTHETASE"/>
    <property type="match status" value="1"/>
</dbReference>
<dbReference type="Pfam" id="PF03129">
    <property type="entry name" value="HGTP_anticodon"/>
    <property type="match status" value="1"/>
</dbReference>
<feature type="binding site" evidence="11">
    <location>
        <position position="133"/>
    </location>
    <ligand>
        <name>L-histidine</name>
        <dbReference type="ChEBI" id="CHEBI:57595"/>
    </ligand>
</feature>
<dbReference type="HAMAP" id="MF_00127">
    <property type="entry name" value="His_tRNA_synth"/>
    <property type="match status" value="1"/>
</dbReference>
<dbReference type="AlphaFoldDB" id="A0A9Q4C8R5"/>
<dbReference type="NCBIfam" id="TIGR00442">
    <property type="entry name" value="hisS"/>
    <property type="match status" value="1"/>
</dbReference>
<evidence type="ECO:0000256" key="7">
    <source>
        <dbReference type="ARBA" id="ARBA00022917"/>
    </source>
</evidence>
<proteinExistence type="inferred from homology"/>
<accession>A0A9Q4C8R5</accession>
<evidence type="ECO:0000313" key="14">
    <source>
        <dbReference type="Proteomes" id="UP001071478"/>
    </source>
</evidence>
<dbReference type="PANTHER" id="PTHR43707:SF1">
    <property type="entry name" value="HISTIDINE--TRNA LIGASE, MITOCHONDRIAL-RELATED"/>
    <property type="match status" value="1"/>
</dbReference>
<evidence type="ECO:0000256" key="2">
    <source>
        <dbReference type="ARBA" id="ARBA00011738"/>
    </source>
</evidence>
<keyword evidence="8 10" id="KW-0030">Aminoacyl-tRNA synthetase</keyword>
<keyword evidence="7 10" id="KW-0648">Protein biosynthesis</keyword>
<evidence type="ECO:0000256" key="10">
    <source>
        <dbReference type="HAMAP-Rule" id="MF_00127"/>
    </source>
</evidence>
<evidence type="ECO:0000256" key="11">
    <source>
        <dbReference type="PIRSR" id="PIRSR001549-1"/>
    </source>
</evidence>
<dbReference type="InterPro" id="IPR006195">
    <property type="entry name" value="aa-tRNA-synth_II"/>
</dbReference>
<feature type="binding site" evidence="11">
    <location>
        <position position="137"/>
    </location>
    <ligand>
        <name>L-histidine</name>
        <dbReference type="ChEBI" id="CHEBI:57595"/>
    </ligand>
</feature>
<dbReference type="InterPro" id="IPR041715">
    <property type="entry name" value="HisRS-like_core"/>
</dbReference>
<evidence type="ECO:0000256" key="9">
    <source>
        <dbReference type="ARBA" id="ARBA00047639"/>
    </source>
</evidence>
<evidence type="ECO:0000256" key="4">
    <source>
        <dbReference type="ARBA" id="ARBA00022598"/>
    </source>
</evidence>
<keyword evidence="6 10" id="KW-0067">ATP-binding</keyword>
<dbReference type="Gene3D" id="3.30.930.10">
    <property type="entry name" value="Bira Bifunctional Protein, Domain 2"/>
    <property type="match status" value="1"/>
</dbReference>
<dbReference type="SUPFAM" id="SSF52954">
    <property type="entry name" value="Class II aaRS ABD-related"/>
    <property type="match status" value="1"/>
</dbReference>
<dbReference type="Proteomes" id="UP001071478">
    <property type="component" value="Unassembled WGS sequence"/>
</dbReference>
<dbReference type="CDD" id="cd00859">
    <property type="entry name" value="HisRS_anticodon"/>
    <property type="match status" value="1"/>
</dbReference>
<dbReference type="InterPro" id="IPR004154">
    <property type="entry name" value="Anticodon-bd"/>
</dbReference>
<dbReference type="PIRSF" id="PIRSF001549">
    <property type="entry name" value="His-tRNA_synth"/>
    <property type="match status" value="1"/>
</dbReference>
<keyword evidence="3 10" id="KW-0963">Cytoplasm</keyword>
<feature type="binding site" evidence="11">
    <location>
        <begin position="88"/>
        <end position="90"/>
    </location>
    <ligand>
        <name>L-histidine</name>
        <dbReference type="ChEBI" id="CHEBI:57595"/>
    </ligand>
</feature>
<protein>
    <recommendedName>
        <fullName evidence="10">Histidine--tRNA ligase</fullName>
        <ecNumber evidence="10">6.1.1.21</ecNumber>
    </recommendedName>
    <alternativeName>
        <fullName evidence="10">Histidyl-tRNA synthetase</fullName>
        <shortName evidence="10">HisRS</shortName>
    </alternativeName>
</protein>
<evidence type="ECO:0000256" key="3">
    <source>
        <dbReference type="ARBA" id="ARBA00022490"/>
    </source>
</evidence>
<feature type="domain" description="Aminoacyl-transfer RNA synthetases class-II family profile" evidence="12">
    <location>
        <begin position="29"/>
        <end position="322"/>
    </location>
</feature>
<dbReference type="RefSeq" id="WP_200255076.1">
    <property type="nucleotide sequence ID" value="NZ_JAENIQ020000002.1"/>
</dbReference>
<evidence type="ECO:0000259" key="12">
    <source>
        <dbReference type="PROSITE" id="PS50862"/>
    </source>
</evidence>
<evidence type="ECO:0000256" key="1">
    <source>
        <dbReference type="ARBA" id="ARBA00008226"/>
    </source>
</evidence>
<feature type="binding site" evidence="11">
    <location>
        <position position="119"/>
    </location>
    <ligand>
        <name>L-histidine</name>
        <dbReference type="ChEBI" id="CHEBI:57595"/>
    </ligand>
</feature>
<dbReference type="InterPro" id="IPR033656">
    <property type="entry name" value="HisRS_anticodon"/>
</dbReference>
<name>A0A9Q4C8R5_9CORY</name>
<evidence type="ECO:0000256" key="6">
    <source>
        <dbReference type="ARBA" id="ARBA00022840"/>
    </source>
</evidence>
<dbReference type="PROSITE" id="PS50862">
    <property type="entry name" value="AA_TRNA_LIGASE_II"/>
    <property type="match status" value="1"/>
</dbReference>
<comment type="subunit">
    <text evidence="2 10">Homodimer.</text>
</comment>
<dbReference type="SUPFAM" id="SSF55681">
    <property type="entry name" value="Class II aaRS and biotin synthetases"/>
    <property type="match status" value="1"/>
</dbReference>
<feature type="binding site" evidence="11">
    <location>
        <position position="262"/>
    </location>
    <ligand>
        <name>L-histidine</name>
        <dbReference type="ChEBI" id="CHEBI:57595"/>
    </ligand>
</feature>
<comment type="caution">
    <text evidence="13">The sequence shown here is derived from an EMBL/GenBank/DDBJ whole genome shotgun (WGS) entry which is preliminary data.</text>
</comment>
<dbReference type="EC" id="6.1.1.21" evidence="10"/>
<dbReference type="GO" id="GO:0006427">
    <property type="term" value="P:histidyl-tRNA aminoacylation"/>
    <property type="evidence" value="ECO:0007669"/>
    <property type="project" value="UniProtKB-UniRule"/>
</dbReference>
<dbReference type="Gene3D" id="3.40.50.800">
    <property type="entry name" value="Anticodon-binding domain"/>
    <property type="match status" value="1"/>
</dbReference>
<sequence>MSESPKFQPFSAPKGVPDYVPPVSPEFLAVREAFTRQTRLAGYEHIELPVFEETGLFARGVGESTDVVSKEMYTFEDRGGRSVTLRPEGTAGVMRAVIEHNLDRGQLPVKLSYAGPFFRYERPQAGRYRQLQQVGVEAIGADDPVLDAETVALADRCFRSIGLTGFRLEMTSLGDGACRPAYRAKLQDFLLGLPLDEATRERARINPLRVLDDKRAEVKEMTADAPLMPDHLCADCRGHFETVTGLLDDMGVAYTPAPRLVRGLDYYTRTCFEFVHDGLGAQSGIGGGGRYDGLMAQLGGQELSGIGFGLGVDRALLALRAEELTVCDGARVAVYGVAMGEAARRRMAVEVDRLRVAGISADMSFGERGLKGAMKGADRAGARFALVLGDRELESGTVAVKDLAAHEQIDVPIEDLVVHLQGRLSI</sequence>
<dbReference type="CDD" id="cd00773">
    <property type="entry name" value="HisRS-like_core"/>
    <property type="match status" value="1"/>
</dbReference>
<evidence type="ECO:0000313" key="13">
    <source>
        <dbReference type="EMBL" id="MCX7467693.1"/>
    </source>
</evidence>